<accession>A0AB33J5K3</accession>
<dbReference type="SUPFAM" id="SSF88946">
    <property type="entry name" value="Sigma2 domain of RNA polymerase sigma factors"/>
    <property type="match status" value="1"/>
</dbReference>
<keyword evidence="2" id="KW-0805">Transcription regulation</keyword>
<dbReference type="Gene3D" id="1.10.10.10">
    <property type="entry name" value="Winged helix-like DNA-binding domain superfamily/Winged helix DNA-binding domain"/>
    <property type="match status" value="1"/>
</dbReference>
<comment type="similarity">
    <text evidence="1">Belongs to the sigma-70 factor family. ECF subfamily.</text>
</comment>
<dbReference type="AlphaFoldDB" id="A0AB33J5K3"/>
<evidence type="ECO:0000259" key="5">
    <source>
        <dbReference type="Pfam" id="PF04542"/>
    </source>
</evidence>
<keyword evidence="4" id="KW-0804">Transcription</keyword>
<gene>
    <name evidence="6" type="ORF">GTC17259_22880</name>
</gene>
<dbReference type="InterPro" id="IPR014284">
    <property type="entry name" value="RNA_pol_sigma-70_dom"/>
</dbReference>
<dbReference type="Gene3D" id="1.10.1740.10">
    <property type="match status" value="1"/>
</dbReference>
<reference evidence="6" key="1">
    <citation type="submission" date="2024-07" db="EMBL/GenBank/DDBJ databases">
        <title>Complete genome sequence of Prevotella sp. YM-2024 GTC17259.</title>
        <authorList>
            <person name="Hayashi M."/>
            <person name="Muto Y."/>
            <person name="Tanaka K."/>
            <person name="Niwa H."/>
        </authorList>
    </citation>
    <scope>NUCLEOTIDE SEQUENCE</scope>
    <source>
        <strain evidence="6">GTC17259</strain>
    </source>
</reference>
<evidence type="ECO:0000256" key="1">
    <source>
        <dbReference type="ARBA" id="ARBA00010641"/>
    </source>
</evidence>
<evidence type="ECO:0000256" key="2">
    <source>
        <dbReference type="ARBA" id="ARBA00023015"/>
    </source>
</evidence>
<protein>
    <recommendedName>
        <fullName evidence="5">RNA polymerase sigma-70 region 2 domain-containing protein</fullName>
    </recommendedName>
</protein>
<dbReference type="EMBL" id="AP035787">
    <property type="protein sequence ID" value="BFO77238.1"/>
    <property type="molecule type" value="Genomic_DNA"/>
</dbReference>
<dbReference type="GO" id="GO:0016987">
    <property type="term" value="F:sigma factor activity"/>
    <property type="evidence" value="ECO:0007669"/>
    <property type="project" value="UniProtKB-KW"/>
</dbReference>
<dbReference type="NCBIfam" id="TIGR02937">
    <property type="entry name" value="sigma70-ECF"/>
    <property type="match status" value="1"/>
</dbReference>
<name>A0AB33J5K3_9BACT</name>
<dbReference type="InterPro" id="IPR039425">
    <property type="entry name" value="RNA_pol_sigma-70-like"/>
</dbReference>
<dbReference type="GO" id="GO:0006352">
    <property type="term" value="P:DNA-templated transcription initiation"/>
    <property type="evidence" value="ECO:0007669"/>
    <property type="project" value="InterPro"/>
</dbReference>
<organism evidence="6">
    <name type="scientific">Prevotella sp. GTC17259</name>
    <dbReference type="NCBI Taxonomy" id="3236795"/>
    <lineage>
        <taxon>Bacteria</taxon>
        <taxon>Pseudomonadati</taxon>
        <taxon>Bacteroidota</taxon>
        <taxon>Bacteroidia</taxon>
        <taxon>Bacteroidales</taxon>
        <taxon>Prevotellaceae</taxon>
        <taxon>Prevotella</taxon>
    </lineage>
</organism>
<proteinExistence type="inferred from homology"/>
<feature type="domain" description="RNA polymerase sigma-70 region 2" evidence="5">
    <location>
        <begin position="12"/>
        <end position="78"/>
    </location>
</feature>
<dbReference type="InterPro" id="IPR013324">
    <property type="entry name" value="RNA_pol_sigma_r3/r4-like"/>
</dbReference>
<sequence length="183" mass="21691">MKQKEEEINHWIELYSGLLLNKAVSMVADKNDAMDLVQETFISASTSYHKFERRSTPLSWLQNILRNKISDFYRMQYRSPEVISTSAFFDASGSWTDNSVLHEWPHGIDDSEADDTLLDTLDKCIEYLPKQWRVTVKRYYIEQKKADRVCRELGVTSGNLWKILQRSRMQLRKCIELNWFEKL</sequence>
<evidence type="ECO:0000256" key="4">
    <source>
        <dbReference type="ARBA" id="ARBA00023163"/>
    </source>
</evidence>
<keyword evidence="3" id="KW-0731">Sigma factor</keyword>
<dbReference type="InterPro" id="IPR013325">
    <property type="entry name" value="RNA_pol_sigma_r2"/>
</dbReference>
<dbReference type="PANTHER" id="PTHR43133:SF51">
    <property type="entry name" value="RNA POLYMERASE SIGMA FACTOR"/>
    <property type="match status" value="1"/>
</dbReference>
<dbReference type="PANTHER" id="PTHR43133">
    <property type="entry name" value="RNA POLYMERASE ECF-TYPE SIGMA FACTO"/>
    <property type="match status" value="1"/>
</dbReference>
<dbReference type="Pfam" id="PF04542">
    <property type="entry name" value="Sigma70_r2"/>
    <property type="match status" value="1"/>
</dbReference>
<dbReference type="InterPro" id="IPR036388">
    <property type="entry name" value="WH-like_DNA-bd_sf"/>
</dbReference>
<evidence type="ECO:0000313" key="6">
    <source>
        <dbReference type="EMBL" id="BFO77238.1"/>
    </source>
</evidence>
<dbReference type="SUPFAM" id="SSF88659">
    <property type="entry name" value="Sigma3 and sigma4 domains of RNA polymerase sigma factors"/>
    <property type="match status" value="1"/>
</dbReference>
<dbReference type="InterPro" id="IPR007627">
    <property type="entry name" value="RNA_pol_sigma70_r2"/>
</dbReference>
<evidence type="ECO:0000256" key="3">
    <source>
        <dbReference type="ARBA" id="ARBA00023082"/>
    </source>
</evidence>